<dbReference type="PANTHER" id="PTHR48248:SF5">
    <property type="entry name" value="UVR DOMAIN-CONTAINING PROTEIN"/>
    <property type="match status" value="1"/>
</dbReference>
<dbReference type="EMBL" id="VDCV01000003">
    <property type="protein sequence ID" value="KAB5564695.1"/>
    <property type="molecule type" value="Genomic_DNA"/>
</dbReference>
<organism evidence="2 3">
    <name type="scientific">Salix brachista</name>
    <dbReference type="NCBI Taxonomy" id="2182728"/>
    <lineage>
        <taxon>Eukaryota</taxon>
        <taxon>Viridiplantae</taxon>
        <taxon>Streptophyta</taxon>
        <taxon>Embryophyta</taxon>
        <taxon>Tracheophyta</taxon>
        <taxon>Spermatophyta</taxon>
        <taxon>Magnoliopsida</taxon>
        <taxon>eudicotyledons</taxon>
        <taxon>Gunneridae</taxon>
        <taxon>Pentapetalae</taxon>
        <taxon>rosids</taxon>
        <taxon>fabids</taxon>
        <taxon>Malpighiales</taxon>
        <taxon>Salicaceae</taxon>
        <taxon>Saliceae</taxon>
        <taxon>Salix</taxon>
    </lineage>
</organism>
<proteinExistence type="predicted"/>
<feature type="region of interest" description="Disordered" evidence="1">
    <location>
        <begin position="1"/>
        <end position="35"/>
    </location>
</feature>
<dbReference type="PANTHER" id="PTHR48248">
    <property type="entry name" value="UVR DOMAIN-CONTAINING PROTEIN"/>
    <property type="match status" value="1"/>
</dbReference>
<evidence type="ECO:0000313" key="3">
    <source>
        <dbReference type="Proteomes" id="UP000326939"/>
    </source>
</evidence>
<sequence length="141" mass="16315">MRSKSTASMQKLVAMRNNPEATRRKEGKLRERKLSRSIKKVRAEMVEIREGQKRIKEGQREVREKFEEISKEAAMLKEETNLISEQSAANQARLDLMFQIVKARSENDAAKDAALTQTLRELMAKQVLNKSKLPDQKKEED</sequence>
<evidence type="ECO:0000313" key="2">
    <source>
        <dbReference type="EMBL" id="KAB5564695.1"/>
    </source>
</evidence>
<name>A0A5N5NAU6_9ROSI</name>
<protein>
    <submittedName>
        <fullName evidence="2">Uncharacterized protein</fullName>
    </submittedName>
</protein>
<accession>A0A5N5NAU6</accession>
<reference evidence="3" key="1">
    <citation type="journal article" date="2019" name="Gigascience">
        <title>De novo genome assembly of the endangered Acer yangbiense, a plant species with extremely small populations endemic to Yunnan Province, China.</title>
        <authorList>
            <person name="Yang J."/>
            <person name="Wariss H.M."/>
            <person name="Tao L."/>
            <person name="Zhang R."/>
            <person name="Yun Q."/>
            <person name="Hollingsworth P."/>
            <person name="Dao Z."/>
            <person name="Luo G."/>
            <person name="Guo H."/>
            <person name="Ma Y."/>
            <person name="Sun W."/>
        </authorList>
    </citation>
    <scope>NUCLEOTIDE SEQUENCE [LARGE SCALE GENOMIC DNA]</scope>
    <source>
        <strain evidence="3">cv. br00</strain>
    </source>
</reference>
<dbReference type="AlphaFoldDB" id="A0A5N5NAU6"/>
<evidence type="ECO:0000256" key="1">
    <source>
        <dbReference type="SAM" id="MobiDB-lite"/>
    </source>
</evidence>
<feature type="compositionally biased region" description="Basic and acidic residues" evidence="1">
    <location>
        <begin position="21"/>
        <end position="34"/>
    </location>
</feature>
<gene>
    <name evidence="2" type="ORF">DKX38_004749</name>
</gene>
<comment type="caution">
    <text evidence="2">The sequence shown here is derived from an EMBL/GenBank/DDBJ whole genome shotgun (WGS) entry which is preliminary data.</text>
</comment>
<keyword evidence="3" id="KW-1185">Reference proteome</keyword>
<dbReference type="Proteomes" id="UP000326939">
    <property type="component" value="Chromosome 3"/>
</dbReference>